<evidence type="ECO:0000313" key="2">
    <source>
        <dbReference type="Proteomes" id="UP000322918"/>
    </source>
</evidence>
<dbReference type="OrthoDB" id="1222242at2"/>
<dbReference type="RefSeq" id="WP_141815689.1">
    <property type="nucleotide sequence ID" value="NZ_VFPL01000001.1"/>
</dbReference>
<gene>
    <name evidence="1" type="ORF">F1649_16105</name>
</gene>
<organism evidence="1 2">
    <name type="scientific">Arcticibacter tournemirensis</name>
    <dbReference type="NCBI Taxonomy" id="699437"/>
    <lineage>
        <taxon>Bacteria</taxon>
        <taxon>Pseudomonadati</taxon>
        <taxon>Bacteroidota</taxon>
        <taxon>Sphingobacteriia</taxon>
        <taxon>Sphingobacteriales</taxon>
        <taxon>Sphingobacteriaceae</taxon>
        <taxon>Arcticibacter</taxon>
    </lineage>
</organism>
<dbReference type="Proteomes" id="UP000322918">
    <property type="component" value="Unassembled WGS sequence"/>
</dbReference>
<evidence type="ECO:0000313" key="1">
    <source>
        <dbReference type="EMBL" id="KAA8479953.1"/>
    </source>
</evidence>
<comment type="caution">
    <text evidence="1">The sequence shown here is derived from an EMBL/GenBank/DDBJ whole genome shotgun (WGS) entry which is preliminary data.</text>
</comment>
<keyword evidence="2" id="KW-1185">Reference proteome</keyword>
<dbReference type="EMBL" id="VWNE01000027">
    <property type="protein sequence ID" value="KAA8479953.1"/>
    <property type="molecule type" value="Genomic_DNA"/>
</dbReference>
<sequence>MPEYETRKDVPSKKKFFYPVIDPLHDYLLKYNREIKLPVQYSDLLRFQMSTPLLDKSGNDTLWQTVYYDQHEMNELFPSLVNIYVLMCADGDIQVADNLTIAQIDYCTFGNSKPFRIRVINRFNDNYDYIYVKIADASRIYGLELEHILSPNRITYLTDGDTLIEEHISGLPGDVFINQRLNTSKFNQIRICKEFVKFNERCFIRLLGDMRSYNYVVHITPDIEGNQYRMRAIDFDQQSYEGRRNFYLPHFFKENNKLVLLGIKHMDKSTMRQYQEEERSLINNRMRLVHYRLKDLLDVMKIQEISPKEKVQRLAGELSDYHKRDSFKKCQSMGELVQEQLNVFFEKRP</sequence>
<proteinExistence type="predicted"/>
<protein>
    <submittedName>
        <fullName evidence="1">Uncharacterized protein</fullName>
    </submittedName>
</protein>
<dbReference type="AlphaFoldDB" id="A0A5M9GZ31"/>
<accession>A0A5M9GZ31</accession>
<name>A0A5M9GZ31_9SPHI</name>
<reference evidence="1 2" key="1">
    <citation type="submission" date="2019-09" db="EMBL/GenBank/DDBJ databases">
        <title>Pararcticibacter amylolyticus gen. nov., sp. nov., isolated from a rottenly hemp rope, and reclassification of Pedobacter tournemirensis as Pararcticibacter tournemirensis comb. nov.</title>
        <authorList>
            <person name="Cai Y."/>
        </authorList>
    </citation>
    <scope>NUCLEOTIDE SEQUENCE [LARGE SCALE GENOMIC DNA]</scope>
    <source>
        <strain evidence="1 2">TF5-37.2-LB10</strain>
    </source>
</reference>